<keyword evidence="2 4" id="KW-0560">Oxidoreductase</keyword>
<name>K2J418_9GAMM</name>
<evidence type="ECO:0000256" key="7">
    <source>
        <dbReference type="RuleBase" id="RU003345"/>
    </source>
</evidence>
<dbReference type="PANTHER" id="PTHR43570:SF20">
    <property type="entry name" value="ALDEHYDE DEHYDROGENASE ALDX-RELATED"/>
    <property type="match status" value="1"/>
</dbReference>
<dbReference type="Gene3D" id="3.40.605.10">
    <property type="entry name" value="Aldehyde Dehydrogenase, Chain A, domain 1"/>
    <property type="match status" value="1"/>
</dbReference>
<dbReference type="PATRIC" id="fig|745411.4.peg.2948"/>
<evidence type="ECO:0000256" key="1">
    <source>
        <dbReference type="ARBA" id="ARBA00009986"/>
    </source>
</evidence>
<dbReference type="InterPro" id="IPR029510">
    <property type="entry name" value="Ald_DH_CS_GLU"/>
</dbReference>
<evidence type="ECO:0000256" key="6">
    <source>
        <dbReference type="PROSITE-ProRule" id="PRU10007"/>
    </source>
</evidence>
<keyword evidence="3" id="KW-0520">NAD</keyword>
<dbReference type="PANTHER" id="PTHR43570">
    <property type="entry name" value="ALDEHYDE DEHYDROGENASE"/>
    <property type="match status" value="1"/>
</dbReference>
<evidence type="ECO:0000256" key="4">
    <source>
        <dbReference type="PIRNR" id="PIRNR036492"/>
    </source>
</evidence>
<proteinExistence type="inferred from homology"/>
<feature type="active site" evidence="5 6">
    <location>
        <position position="225"/>
    </location>
</feature>
<dbReference type="InterPro" id="IPR012394">
    <property type="entry name" value="Aldehyde_DH_NAD(P)"/>
</dbReference>
<comment type="caution">
    <text evidence="9">The sequence shown here is derived from an EMBL/GenBank/DDBJ whole genome shotgun (WGS) entry which is preliminary data.</text>
</comment>
<protein>
    <recommendedName>
        <fullName evidence="4">Aldehyde dehydrogenase</fullName>
    </recommendedName>
</protein>
<evidence type="ECO:0000256" key="3">
    <source>
        <dbReference type="ARBA" id="ARBA00023027"/>
    </source>
</evidence>
<accession>K2J418</accession>
<dbReference type="AlphaFoldDB" id="K2J418"/>
<dbReference type="EMBL" id="AMRI01000023">
    <property type="protein sequence ID" value="EKE69607.1"/>
    <property type="molecule type" value="Genomic_DNA"/>
</dbReference>
<dbReference type="GO" id="GO:0006081">
    <property type="term" value="P:aldehyde metabolic process"/>
    <property type="evidence" value="ECO:0007669"/>
    <property type="project" value="InterPro"/>
</dbReference>
<dbReference type="Proteomes" id="UP000006755">
    <property type="component" value="Unassembled WGS sequence"/>
</dbReference>
<evidence type="ECO:0000313" key="10">
    <source>
        <dbReference type="Proteomes" id="UP000006755"/>
    </source>
</evidence>
<evidence type="ECO:0000256" key="2">
    <source>
        <dbReference type="ARBA" id="ARBA00023002"/>
    </source>
</evidence>
<gene>
    <name evidence="9" type="ORF">B3C1_14977</name>
</gene>
<dbReference type="CDD" id="cd07133">
    <property type="entry name" value="ALDH_CALDH_CalB"/>
    <property type="match status" value="1"/>
</dbReference>
<feature type="domain" description="Aldehyde dehydrogenase" evidence="8">
    <location>
        <begin position="13"/>
        <end position="446"/>
    </location>
</feature>
<evidence type="ECO:0000313" key="9">
    <source>
        <dbReference type="EMBL" id="EKE69607.1"/>
    </source>
</evidence>
<reference evidence="9 10" key="1">
    <citation type="journal article" date="2012" name="J. Bacteriol.">
        <title>Genome Sequence of Gallaecimonas xiamenensis Type Strain 3-C-1.</title>
        <authorList>
            <person name="Lai Q."/>
            <person name="Wang L."/>
            <person name="Wang W."/>
            <person name="Shao Z."/>
        </authorList>
    </citation>
    <scope>NUCLEOTIDE SEQUENCE [LARGE SCALE GENOMIC DNA]</scope>
    <source>
        <strain evidence="9 10">3-C-1</strain>
    </source>
</reference>
<dbReference type="Gene3D" id="3.40.309.10">
    <property type="entry name" value="Aldehyde Dehydrogenase, Chain A, domain 2"/>
    <property type="match status" value="1"/>
</dbReference>
<comment type="similarity">
    <text evidence="1 4 7">Belongs to the aldehyde dehydrogenase family.</text>
</comment>
<evidence type="ECO:0000259" key="8">
    <source>
        <dbReference type="Pfam" id="PF00171"/>
    </source>
</evidence>
<dbReference type="STRING" id="745411.B3C1_14977"/>
<dbReference type="GO" id="GO:0004029">
    <property type="term" value="F:aldehyde dehydrogenase (NAD+) activity"/>
    <property type="evidence" value="ECO:0007669"/>
    <property type="project" value="TreeGrafter"/>
</dbReference>
<evidence type="ECO:0000256" key="5">
    <source>
        <dbReference type="PIRSR" id="PIRSR036492-1"/>
    </source>
</evidence>
<dbReference type="eggNOG" id="COG1012">
    <property type="taxonomic scope" value="Bacteria"/>
</dbReference>
<sequence>MSGKVAAFPKAQEDSQALQAMLAQARSGFDADPLPSFKTRRQWLGTLKAMLLDNQDALANAIDQDFGGRARQESYLGELMPAVEGINHHLKQMRLWLQSERRQVGLSLWPAKAWVDYHPLGVVGIMVPWNYPLFLAIGPVTAALAAGNRALIKASEHTPRTSALLAKLVGQYFSPKVLQVVEGDAKVAAAFSRLPFDHLLFTGSTAVGHLVMRAAAENLTPVTLELGGKSPALIAPDMPLDLAVERILFGKCFNAGQTCVAPDYVLVPKGQGQAFIDKMQAGFAKRYPNWQDSPDYSSIINSGQYSRLCGYLDEVAQRGLAVSQSTPGRQDGRRRLGLHLVLDPPQDLALMRDEIFGPLLPVIQYDNLDQAVEFIKSRPKPLAFYPFSFHRKTQERLLQQVHAGGVCINDTLLHVAAGDLPFGGIGPSGMGHYHGREGVLTFSKTRPVLQKGRLSSSSLIYPPYRLGLLRWLYRLLLR</sequence>
<dbReference type="InterPro" id="IPR015590">
    <property type="entry name" value="Aldehyde_DH_dom"/>
</dbReference>
<dbReference type="InterPro" id="IPR016163">
    <property type="entry name" value="Ald_DH_C"/>
</dbReference>
<dbReference type="InterPro" id="IPR016162">
    <property type="entry name" value="Ald_DH_N"/>
</dbReference>
<dbReference type="RefSeq" id="WP_008485851.1">
    <property type="nucleotide sequence ID" value="NZ_AMRI01000023.1"/>
</dbReference>
<feature type="active site" evidence="5">
    <location>
        <position position="259"/>
    </location>
</feature>
<dbReference type="GO" id="GO:0005737">
    <property type="term" value="C:cytoplasm"/>
    <property type="evidence" value="ECO:0007669"/>
    <property type="project" value="TreeGrafter"/>
</dbReference>
<keyword evidence="10" id="KW-1185">Reference proteome</keyword>
<dbReference type="PIRSF" id="PIRSF036492">
    <property type="entry name" value="ALDH"/>
    <property type="match status" value="1"/>
</dbReference>
<dbReference type="PROSITE" id="PS00687">
    <property type="entry name" value="ALDEHYDE_DEHYDR_GLU"/>
    <property type="match status" value="1"/>
</dbReference>
<dbReference type="InterPro" id="IPR016161">
    <property type="entry name" value="Ald_DH/histidinol_DH"/>
</dbReference>
<dbReference type="Pfam" id="PF00171">
    <property type="entry name" value="Aldedh"/>
    <property type="match status" value="1"/>
</dbReference>
<organism evidence="9 10">
    <name type="scientific">Gallaecimonas xiamenensis 3-C-1</name>
    <dbReference type="NCBI Taxonomy" id="745411"/>
    <lineage>
        <taxon>Bacteria</taxon>
        <taxon>Pseudomonadati</taxon>
        <taxon>Pseudomonadota</taxon>
        <taxon>Gammaproteobacteria</taxon>
        <taxon>Enterobacterales</taxon>
        <taxon>Gallaecimonadaceae</taxon>
        <taxon>Gallaecimonas</taxon>
    </lineage>
</organism>
<dbReference type="SUPFAM" id="SSF53720">
    <property type="entry name" value="ALDH-like"/>
    <property type="match status" value="1"/>
</dbReference>